<feature type="transmembrane region" description="Helical" evidence="12">
    <location>
        <begin position="129"/>
        <end position="151"/>
    </location>
</feature>
<dbReference type="SUPFAM" id="SSF90123">
    <property type="entry name" value="ABC transporter transmembrane region"/>
    <property type="match status" value="2"/>
</dbReference>
<dbReference type="SMART" id="SM00382">
    <property type="entry name" value="AAA"/>
    <property type="match status" value="2"/>
</dbReference>
<dbReference type="Gene3D" id="1.20.1560.10">
    <property type="entry name" value="ABC transporter type 1, transmembrane domain"/>
    <property type="match status" value="2"/>
</dbReference>
<feature type="transmembrane region" description="Helical" evidence="12">
    <location>
        <begin position="243"/>
        <end position="262"/>
    </location>
</feature>
<keyword evidence="4 12" id="KW-0812">Transmembrane</keyword>
<feature type="domain" description="ABC transporter" evidence="13">
    <location>
        <begin position="1122"/>
        <end position="1356"/>
    </location>
</feature>
<dbReference type="InterPro" id="IPR036640">
    <property type="entry name" value="ABC1_TM_sf"/>
</dbReference>
<dbReference type="Pfam" id="PF00664">
    <property type="entry name" value="ABC_membrane"/>
    <property type="match status" value="2"/>
</dbReference>
<evidence type="ECO:0000256" key="3">
    <source>
        <dbReference type="ARBA" id="ARBA00022448"/>
    </source>
</evidence>
<evidence type="ECO:0000256" key="8">
    <source>
        <dbReference type="ARBA" id="ARBA00022989"/>
    </source>
</evidence>
<feature type="compositionally biased region" description="Basic and acidic residues" evidence="11">
    <location>
        <begin position="478"/>
        <end position="488"/>
    </location>
</feature>
<dbReference type="Proteomes" id="UP000762676">
    <property type="component" value="Unassembled WGS sequence"/>
</dbReference>
<dbReference type="CDD" id="cd18599">
    <property type="entry name" value="ABC_6TM_MRP5_8_9_D2"/>
    <property type="match status" value="1"/>
</dbReference>
<dbReference type="EMBL" id="BMAT01012060">
    <property type="protein sequence ID" value="GFR84980.1"/>
    <property type="molecule type" value="Genomic_DNA"/>
</dbReference>
<dbReference type="SUPFAM" id="SSF52540">
    <property type="entry name" value="P-loop containing nucleoside triphosphate hydrolases"/>
    <property type="match status" value="2"/>
</dbReference>
<sequence length="1359" mass="148604">MKSNGEVVSFSKSLKSADVRSGRRTGIGKYGDGLKKALPVRVGKRPKDQIPLETNGLINYSTFGWLTPILWGVFKRGVDHVKGLQITKKESAEVNAERMGRYWQAERAAKGDEAASFGKAIFRSFKTRLIIGVFASLLQAFLSLAIPIIVIQYFLKYLASEQEEVTLKGGILYVVLLGLVIVSRGVAGSFSWMLNFEAASRIKYGCLALLYQKVLRVKSLQGKTEGDMANFISNDGQRIWDGIIMGPFILGGPMILVISSVYCVVYLGPWALVSVGIVIGFFPFMVTFAKMSEKFKDTSIKLTDKRVALVTQLLSSIKLIKMCVWEKAFTGTVAQLREAEAAVLSKSVFVTSLNMGVAMLVPVLAACVCFVAYVANGNNLSPTQAFTFVALLNTMQSGMMTIPFALKSLAEMAVTTRRIQEILLLDELESYPALEDGSADVVRLTNASFSWGKLASKQEEADEELKKSSKGGKKKKPASSEEQERLNETEQEATRVTAPVLHDITVSLKQGTLIGVCGSVGSGKTSLIKAILGRMELVSGEVALTSGQVAFTPQQAWVINDTLRDNITFGKSFEPDRYKAVVEACALAQDFKTFPAGDITEVGERGANLSGGQRQRLCLARATYSEAGVVLLDDPLSAVDSHVASHIFQQCIVGQLKASGRTVVLVSHQLKFLKECDEIIVMKNGAIAEQGSHDQLLTNGKEYANLITLFTEKKDSSSVDPRAVDYPPNTPDVIAEHSGPVTDNGKTYQGTQKPEKLIQEEQMGGAALDLGVVGQYVDHMGGWCVGTILLASFCLPVAGATLASWFLSFWLEQGGGTALMVVSNKTANWTVPSMRVVDNPDRCYYLLIYLLIVLGTVVLTLFKSLAVTKWTLTASTSIHRKGIQQIVSSPMAFFDATPIGRMVNRFSADLDEIDSRLPMNLDVFLTNVLQIVGAVVIISYVSPWFLLAVVPLGAVFMFVWTVFHRSIRQLKMLDNVTRSPVIGHLTTSIQGLASISAFQRAPDFQQQHCQLLDSNSVAVLLFYSANRWLALRLDMVSAGIAVVTGFLVLVTYGHLNPALAGLALSYCVQMSGLFQFTTRLAVETEARLTSAQRILEYCNLREVEGNGNTQKPGDKWPFRGEVVFNNVKLRYREAAPLALDDINVEIHPGENIGIVGRTGAGKSSLAVALFRLVELESGNIVIDGLDTSDLDLECLRRSLSIIPQDPVLFTASVRYNLDPFQEFSDSDLWQALEKCHIKALVEDLDGQLDFIVTEAGANFSVGQKQLFCMARTLLRDSKVVVLDEATAAIDLETDRLMQDTLRDAFEGCTLLVIAHRLTSVVSCDRVIVMENGKVSEYDTPENLMGRPDSVFKSMLDAAS</sequence>
<dbReference type="PANTHER" id="PTHR24223">
    <property type="entry name" value="ATP-BINDING CASSETTE SUB-FAMILY C"/>
    <property type="match status" value="1"/>
</dbReference>
<dbReference type="GO" id="GO:0005524">
    <property type="term" value="F:ATP binding"/>
    <property type="evidence" value="ECO:0007669"/>
    <property type="project" value="UniProtKB-KW"/>
</dbReference>
<evidence type="ECO:0000256" key="5">
    <source>
        <dbReference type="ARBA" id="ARBA00022737"/>
    </source>
</evidence>
<dbReference type="GO" id="GO:0140359">
    <property type="term" value="F:ABC-type transporter activity"/>
    <property type="evidence" value="ECO:0007669"/>
    <property type="project" value="InterPro"/>
</dbReference>
<feature type="transmembrane region" description="Helical" evidence="12">
    <location>
        <begin position="944"/>
        <end position="963"/>
    </location>
</feature>
<feature type="transmembrane region" description="Helical" evidence="12">
    <location>
        <begin position="844"/>
        <end position="862"/>
    </location>
</feature>
<evidence type="ECO:0000313" key="16">
    <source>
        <dbReference type="Proteomes" id="UP000762676"/>
    </source>
</evidence>
<accession>A0AAV4GKN3</accession>
<feature type="transmembrane region" description="Helical" evidence="12">
    <location>
        <begin position="788"/>
        <end position="811"/>
    </location>
</feature>
<dbReference type="InterPro" id="IPR017871">
    <property type="entry name" value="ABC_transporter-like_CS"/>
</dbReference>
<dbReference type="InterPro" id="IPR027417">
    <property type="entry name" value="P-loop_NTPase"/>
</dbReference>
<feature type="transmembrane region" description="Helical" evidence="12">
    <location>
        <begin position="921"/>
        <end position="938"/>
    </location>
</feature>
<keyword evidence="16" id="KW-1185">Reference proteome</keyword>
<keyword evidence="10" id="KW-0325">Glycoprotein</keyword>
<dbReference type="InterPro" id="IPR003439">
    <property type="entry name" value="ABC_transporter-like_ATP-bd"/>
</dbReference>
<dbReference type="Gene3D" id="3.40.50.300">
    <property type="entry name" value="P-loop containing nucleotide triphosphate hydrolases"/>
    <property type="match status" value="2"/>
</dbReference>
<dbReference type="GO" id="GO:0016020">
    <property type="term" value="C:membrane"/>
    <property type="evidence" value="ECO:0007669"/>
    <property type="project" value="InterPro"/>
</dbReference>
<dbReference type="InterPro" id="IPR011527">
    <property type="entry name" value="ABC1_TM_dom"/>
</dbReference>
<proteinExistence type="inferred from homology"/>
<dbReference type="CDD" id="cd03244">
    <property type="entry name" value="ABCC_MRP_domain2"/>
    <property type="match status" value="1"/>
</dbReference>
<comment type="caution">
    <text evidence="15">The sequence shown here is derived from an EMBL/GenBank/DDBJ whole genome shotgun (WGS) entry which is preliminary data.</text>
</comment>
<evidence type="ECO:0000256" key="1">
    <source>
        <dbReference type="ARBA" id="ARBA00004127"/>
    </source>
</evidence>
<evidence type="ECO:0000256" key="10">
    <source>
        <dbReference type="ARBA" id="ARBA00023180"/>
    </source>
</evidence>
<evidence type="ECO:0000256" key="11">
    <source>
        <dbReference type="SAM" id="MobiDB-lite"/>
    </source>
</evidence>
<comment type="subcellular location">
    <subcellularLocation>
        <location evidence="1">Endomembrane system</location>
        <topology evidence="1">Multi-pass membrane protein</topology>
    </subcellularLocation>
</comment>
<dbReference type="FunFam" id="3.40.50.300:FF:000074">
    <property type="entry name" value="Multidrug resistance-associated protein 5 isoform 1"/>
    <property type="match status" value="1"/>
</dbReference>
<feature type="transmembrane region" description="Helical" evidence="12">
    <location>
        <begin position="268"/>
        <end position="289"/>
    </location>
</feature>
<evidence type="ECO:0000259" key="13">
    <source>
        <dbReference type="PROSITE" id="PS50893"/>
    </source>
</evidence>
<feature type="transmembrane region" description="Helical" evidence="12">
    <location>
        <begin position="171"/>
        <end position="194"/>
    </location>
</feature>
<dbReference type="InterPro" id="IPR050173">
    <property type="entry name" value="ABC_transporter_C-like"/>
</dbReference>
<dbReference type="GO" id="GO:0016887">
    <property type="term" value="F:ATP hydrolysis activity"/>
    <property type="evidence" value="ECO:0007669"/>
    <property type="project" value="InterPro"/>
</dbReference>
<keyword evidence="7" id="KW-0067">ATP-binding</keyword>
<organism evidence="15 16">
    <name type="scientific">Elysia marginata</name>
    <dbReference type="NCBI Taxonomy" id="1093978"/>
    <lineage>
        <taxon>Eukaryota</taxon>
        <taxon>Metazoa</taxon>
        <taxon>Spiralia</taxon>
        <taxon>Lophotrochozoa</taxon>
        <taxon>Mollusca</taxon>
        <taxon>Gastropoda</taxon>
        <taxon>Heterobranchia</taxon>
        <taxon>Euthyneura</taxon>
        <taxon>Panpulmonata</taxon>
        <taxon>Sacoglossa</taxon>
        <taxon>Placobranchoidea</taxon>
        <taxon>Plakobranchidae</taxon>
        <taxon>Elysia</taxon>
    </lineage>
</organism>
<reference evidence="15 16" key="1">
    <citation type="journal article" date="2021" name="Elife">
        <title>Chloroplast acquisition without the gene transfer in kleptoplastic sea slugs, Plakobranchus ocellatus.</title>
        <authorList>
            <person name="Maeda T."/>
            <person name="Takahashi S."/>
            <person name="Yoshida T."/>
            <person name="Shimamura S."/>
            <person name="Takaki Y."/>
            <person name="Nagai Y."/>
            <person name="Toyoda A."/>
            <person name="Suzuki Y."/>
            <person name="Arimoto A."/>
            <person name="Ishii H."/>
            <person name="Satoh N."/>
            <person name="Nishiyama T."/>
            <person name="Hasebe M."/>
            <person name="Maruyama T."/>
            <person name="Minagawa J."/>
            <person name="Obokata J."/>
            <person name="Shigenobu S."/>
        </authorList>
    </citation>
    <scope>NUCLEOTIDE SEQUENCE [LARGE SCALE GENOMIC DNA]</scope>
</reference>
<evidence type="ECO:0000256" key="6">
    <source>
        <dbReference type="ARBA" id="ARBA00022741"/>
    </source>
</evidence>
<feature type="compositionally biased region" description="Basic residues" evidence="11">
    <location>
        <begin position="468"/>
        <end position="477"/>
    </location>
</feature>
<keyword evidence="5" id="KW-0677">Repeat</keyword>
<dbReference type="FunFam" id="3.40.50.300:FF:000997">
    <property type="entry name" value="Multidrug resistance-associated protein 1"/>
    <property type="match status" value="1"/>
</dbReference>
<evidence type="ECO:0000256" key="12">
    <source>
        <dbReference type="SAM" id="Phobius"/>
    </source>
</evidence>
<dbReference type="Pfam" id="PF00005">
    <property type="entry name" value="ABC_tran"/>
    <property type="match status" value="2"/>
</dbReference>
<dbReference type="CDD" id="cd03250">
    <property type="entry name" value="ABCC_MRP_domain1"/>
    <property type="match status" value="1"/>
</dbReference>
<evidence type="ECO:0000256" key="2">
    <source>
        <dbReference type="ARBA" id="ARBA00009726"/>
    </source>
</evidence>
<comment type="similarity">
    <text evidence="2">Belongs to the ABC transporter superfamily. ABCC family. Conjugate transporter (TC 3.A.1.208) subfamily.</text>
</comment>
<dbReference type="GO" id="GO:0012505">
    <property type="term" value="C:endomembrane system"/>
    <property type="evidence" value="ECO:0007669"/>
    <property type="project" value="UniProtKB-SubCell"/>
</dbReference>
<dbReference type="FunFam" id="1.20.1560.10:FF:000015">
    <property type="entry name" value="multidrug resistance-associated protein 5 isoform X1"/>
    <property type="match status" value="1"/>
</dbReference>
<evidence type="ECO:0000256" key="7">
    <source>
        <dbReference type="ARBA" id="ARBA00022840"/>
    </source>
</evidence>
<feature type="domain" description="ABC transmembrane type-1" evidence="14">
    <location>
        <begin position="789"/>
        <end position="1086"/>
    </location>
</feature>
<keyword evidence="8 12" id="KW-1133">Transmembrane helix</keyword>
<keyword evidence="6" id="KW-0547">Nucleotide-binding</keyword>
<name>A0AAV4GKN3_9GAST</name>
<protein>
    <submittedName>
        <fullName evidence="15">Multidrug resistance-associated protein 5</fullName>
    </submittedName>
</protein>
<gene>
    <name evidence="15" type="ORF">ElyMa_006016100</name>
</gene>
<dbReference type="PROSITE" id="PS50929">
    <property type="entry name" value="ABC_TM1F"/>
    <property type="match status" value="2"/>
</dbReference>
<feature type="domain" description="ABC transporter" evidence="13">
    <location>
        <begin position="484"/>
        <end position="709"/>
    </location>
</feature>
<dbReference type="PROSITE" id="PS00211">
    <property type="entry name" value="ABC_TRANSPORTER_1"/>
    <property type="match status" value="2"/>
</dbReference>
<feature type="transmembrane region" description="Helical" evidence="12">
    <location>
        <begin position="1029"/>
        <end position="1052"/>
    </location>
</feature>
<evidence type="ECO:0000256" key="4">
    <source>
        <dbReference type="ARBA" id="ARBA00022692"/>
    </source>
</evidence>
<keyword evidence="3" id="KW-0813">Transport</keyword>
<dbReference type="InterPro" id="IPR003593">
    <property type="entry name" value="AAA+_ATPase"/>
</dbReference>
<dbReference type="PANTHER" id="PTHR24223:SF447">
    <property type="entry name" value="MULTIDRUG RESISTANCE-ASSOCIATED PROTEIN 5"/>
    <property type="match status" value="1"/>
</dbReference>
<evidence type="ECO:0000256" key="9">
    <source>
        <dbReference type="ARBA" id="ARBA00023136"/>
    </source>
</evidence>
<feature type="domain" description="ABC transmembrane type-1" evidence="14">
    <location>
        <begin position="130"/>
        <end position="411"/>
    </location>
</feature>
<feature type="region of interest" description="Disordered" evidence="11">
    <location>
        <begin position="460"/>
        <end position="494"/>
    </location>
</feature>
<feature type="transmembrane region" description="Helical" evidence="12">
    <location>
        <begin position="385"/>
        <end position="406"/>
    </location>
</feature>
<evidence type="ECO:0000313" key="15">
    <source>
        <dbReference type="EMBL" id="GFR84980.1"/>
    </source>
</evidence>
<keyword evidence="9 12" id="KW-0472">Membrane</keyword>
<dbReference type="PROSITE" id="PS50893">
    <property type="entry name" value="ABC_TRANSPORTER_2"/>
    <property type="match status" value="2"/>
</dbReference>
<feature type="transmembrane region" description="Helical" evidence="12">
    <location>
        <begin position="353"/>
        <end position="373"/>
    </location>
</feature>
<evidence type="ECO:0000259" key="14">
    <source>
        <dbReference type="PROSITE" id="PS50929"/>
    </source>
</evidence>